<dbReference type="CDD" id="cd06661">
    <property type="entry name" value="GGCT_like"/>
    <property type="match status" value="1"/>
</dbReference>
<dbReference type="Gene3D" id="3.10.490.10">
    <property type="entry name" value="Gamma-glutamyl cyclotransferase-like"/>
    <property type="match status" value="1"/>
</dbReference>
<evidence type="ECO:0000313" key="1">
    <source>
        <dbReference type="EMBL" id="SFK65084.1"/>
    </source>
</evidence>
<name>A0A1I4B8J7_9HYPH</name>
<accession>A0A1I4B8J7</accession>
<reference evidence="1 2" key="1">
    <citation type="submission" date="2016-10" db="EMBL/GenBank/DDBJ databases">
        <authorList>
            <person name="Varghese N."/>
            <person name="Submissions S."/>
        </authorList>
    </citation>
    <scope>NUCLEOTIDE SEQUENCE [LARGE SCALE GENOMIC DNA]</scope>
    <source>
        <strain evidence="1 2">DSM 16392</strain>
    </source>
</reference>
<keyword evidence="2" id="KW-1185">Reference proteome</keyword>
<evidence type="ECO:0000313" key="2">
    <source>
        <dbReference type="Proteomes" id="UP000199598"/>
    </source>
</evidence>
<comment type="caution">
    <text evidence="1">The sequence shown here is derived from an EMBL/GenBank/DDBJ whole genome shotgun (WGS) entry which is preliminary data.</text>
</comment>
<protein>
    <recommendedName>
        <fullName evidence="3">Gamma-glutamylcyclotransferase AIG2-like domain-containing protein</fullName>
    </recommendedName>
</protein>
<dbReference type="RefSeq" id="WP_093520591.1">
    <property type="nucleotide sequence ID" value="NZ_FOSK01000007.1"/>
</dbReference>
<dbReference type="Proteomes" id="UP000199598">
    <property type="component" value="Unassembled WGS sequence"/>
</dbReference>
<evidence type="ECO:0008006" key="3">
    <source>
        <dbReference type="Google" id="ProtNLM"/>
    </source>
</evidence>
<dbReference type="EMBL" id="FOSK01000007">
    <property type="protein sequence ID" value="SFK65084.1"/>
    <property type="molecule type" value="Genomic_DNA"/>
</dbReference>
<gene>
    <name evidence="1" type="ORF">SAMN04488518_107210</name>
</gene>
<proteinExistence type="predicted"/>
<dbReference type="InterPro" id="IPR013024">
    <property type="entry name" value="GGCT-like"/>
</dbReference>
<sequence length="208" mass="23478">MTDLTQDQICYFGYGSLVNEETLPAGTTVVAGQLSGWKREWRGCSKGKEGNGRMSGVGVCALGVRREEGSVIRGAMVLDTKVNLPALDKREWHYSRKSLSDDSFMPDCGRQMPSDTFLYQVQDQYAHWGNDEHPILQSYVDCVMAGFHRLWGHEGLLHFMETTDGWDRVPILNDRAEPFYPRAILLSKELAGTIDDLLKSVNAQYLNR</sequence>
<organism evidence="1 2">
    <name type="scientific">Pseudovibrio ascidiaceicola</name>
    <dbReference type="NCBI Taxonomy" id="285279"/>
    <lineage>
        <taxon>Bacteria</taxon>
        <taxon>Pseudomonadati</taxon>
        <taxon>Pseudomonadota</taxon>
        <taxon>Alphaproteobacteria</taxon>
        <taxon>Hyphomicrobiales</taxon>
        <taxon>Stappiaceae</taxon>
        <taxon>Pseudovibrio</taxon>
    </lineage>
</organism>